<evidence type="ECO:0000313" key="2">
    <source>
        <dbReference type="EMBL" id="MDA0637621.1"/>
    </source>
</evidence>
<feature type="transmembrane region" description="Helical" evidence="1">
    <location>
        <begin position="136"/>
        <end position="154"/>
    </location>
</feature>
<evidence type="ECO:0000313" key="3">
    <source>
        <dbReference type="Proteomes" id="UP001144036"/>
    </source>
</evidence>
<feature type="transmembrane region" description="Helical" evidence="1">
    <location>
        <begin position="58"/>
        <end position="91"/>
    </location>
</feature>
<dbReference type="RefSeq" id="WP_270158521.1">
    <property type="nucleotide sequence ID" value="NZ_JAPNNL010000167.1"/>
</dbReference>
<dbReference type="EMBL" id="JAPNNL010000167">
    <property type="protein sequence ID" value="MDA0637621.1"/>
    <property type="molecule type" value="Genomic_DNA"/>
</dbReference>
<evidence type="ECO:0000256" key="1">
    <source>
        <dbReference type="SAM" id="Phobius"/>
    </source>
</evidence>
<keyword evidence="1" id="KW-0472">Membrane</keyword>
<organism evidence="2 3">
    <name type="scientific">Nonomuraea corallina</name>
    <dbReference type="NCBI Taxonomy" id="2989783"/>
    <lineage>
        <taxon>Bacteria</taxon>
        <taxon>Bacillati</taxon>
        <taxon>Actinomycetota</taxon>
        <taxon>Actinomycetes</taxon>
        <taxon>Streptosporangiales</taxon>
        <taxon>Streptosporangiaceae</taxon>
        <taxon>Nonomuraea</taxon>
    </lineage>
</organism>
<dbReference type="Proteomes" id="UP001144036">
    <property type="component" value="Unassembled WGS sequence"/>
</dbReference>
<accession>A0ABT4SK67</accession>
<reference evidence="2" key="1">
    <citation type="submission" date="2022-11" db="EMBL/GenBank/DDBJ databases">
        <title>Nonomuraea corallina sp. nov., a new species of the genus Nonomuraea isolated from sea side sediment in Thai sea.</title>
        <authorList>
            <person name="Ngamcharungchit C."/>
            <person name="Matsumoto A."/>
            <person name="Suriyachadkun C."/>
            <person name="Panbangred W."/>
            <person name="Inahashi Y."/>
            <person name="Intra B."/>
        </authorList>
    </citation>
    <scope>NUCLEOTIDE SEQUENCE</scope>
    <source>
        <strain evidence="2">MCN248</strain>
    </source>
</reference>
<keyword evidence="1" id="KW-1133">Transmembrane helix</keyword>
<protein>
    <submittedName>
        <fullName evidence="2">Uncharacterized protein</fullName>
    </submittedName>
</protein>
<feature type="transmembrane region" description="Helical" evidence="1">
    <location>
        <begin position="166"/>
        <end position="185"/>
    </location>
</feature>
<name>A0ABT4SK67_9ACTN</name>
<proteinExistence type="predicted"/>
<keyword evidence="1" id="KW-0812">Transmembrane</keyword>
<sequence>MKTSTLDNDYFAEFDRRQRGIEIHLVVAFFAGLAVGLAGMLGAGRIPGWLGQIYDPYAYLALTVAVGATASGFGWALLTTFLAVVATVVAAMGGGALRGTLDPALLGGTTAGLYWTVALLVGVGLLAYVTRRSDRWGDLAAGAIGALLVIDVVGRATNGFAAAGAYLWPLPASLVVALTAGGVLLMRRTAPARARTLAISAVAAGTFILGLTVLPA</sequence>
<gene>
    <name evidence="2" type="ORF">OUY22_29795</name>
</gene>
<feature type="transmembrane region" description="Helical" evidence="1">
    <location>
        <begin position="111"/>
        <end position="129"/>
    </location>
</feature>
<feature type="transmembrane region" description="Helical" evidence="1">
    <location>
        <begin position="23"/>
        <end position="46"/>
    </location>
</feature>
<feature type="transmembrane region" description="Helical" evidence="1">
    <location>
        <begin position="197"/>
        <end position="214"/>
    </location>
</feature>
<keyword evidence="3" id="KW-1185">Reference proteome</keyword>
<comment type="caution">
    <text evidence="2">The sequence shown here is derived from an EMBL/GenBank/DDBJ whole genome shotgun (WGS) entry which is preliminary data.</text>
</comment>